<evidence type="ECO:0000256" key="1">
    <source>
        <dbReference type="RuleBase" id="RU000363"/>
    </source>
</evidence>
<dbReference type="PRINTS" id="PR00081">
    <property type="entry name" value="GDHRDH"/>
</dbReference>
<keyword evidence="2" id="KW-0812">Transmembrane</keyword>
<keyword evidence="4" id="KW-1185">Reference proteome</keyword>
<dbReference type="Pfam" id="PF00106">
    <property type="entry name" value="adh_short"/>
    <property type="match status" value="1"/>
</dbReference>
<dbReference type="EMBL" id="CAWYQH010000001">
    <property type="protein sequence ID" value="CAK8672487.1"/>
    <property type="molecule type" value="Genomic_DNA"/>
</dbReference>
<evidence type="ECO:0000256" key="2">
    <source>
        <dbReference type="SAM" id="Phobius"/>
    </source>
</evidence>
<dbReference type="PRINTS" id="PR00080">
    <property type="entry name" value="SDRFAMILY"/>
</dbReference>
<dbReference type="PANTHER" id="PTHR24322:SF746">
    <property type="entry name" value="SHORT CHAIN DEHYDROGENASE_REDUCTASE FAMILY 16C MEMBER 5"/>
    <property type="match status" value="1"/>
</dbReference>
<name>A0ABP0F2I9_CLALP</name>
<dbReference type="CDD" id="cd05339">
    <property type="entry name" value="17beta-HSDXI-like_SDR_c"/>
    <property type="match status" value="1"/>
</dbReference>
<evidence type="ECO:0000313" key="3">
    <source>
        <dbReference type="EMBL" id="CAK8672487.1"/>
    </source>
</evidence>
<protein>
    <recommendedName>
        <fullName evidence="5">Epidermal retinol dehydrogenase 2</fullName>
    </recommendedName>
</protein>
<dbReference type="Gene3D" id="3.40.50.720">
    <property type="entry name" value="NAD(P)-binding Rossmann-like Domain"/>
    <property type="match status" value="1"/>
</dbReference>
<dbReference type="InterPro" id="IPR002347">
    <property type="entry name" value="SDR_fam"/>
</dbReference>
<dbReference type="SUPFAM" id="SSF51735">
    <property type="entry name" value="NAD(P)-binding Rossmann-fold domains"/>
    <property type="match status" value="1"/>
</dbReference>
<dbReference type="PANTHER" id="PTHR24322">
    <property type="entry name" value="PKSB"/>
    <property type="match status" value="1"/>
</dbReference>
<accession>A0ABP0F2I9</accession>
<keyword evidence="2" id="KW-0472">Membrane</keyword>
<organism evidence="3 4">
    <name type="scientific">Clavelina lepadiformis</name>
    <name type="common">Light-bulb sea squirt</name>
    <name type="synonym">Ascidia lepadiformis</name>
    <dbReference type="NCBI Taxonomy" id="159417"/>
    <lineage>
        <taxon>Eukaryota</taxon>
        <taxon>Metazoa</taxon>
        <taxon>Chordata</taxon>
        <taxon>Tunicata</taxon>
        <taxon>Ascidiacea</taxon>
        <taxon>Aplousobranchia</taxon>
        <taxon>Clavelinidae</taxon>
        <taxon>Clavelina</taxon>
    </lineage>
</organism>
<comment type="similarity">
    <text evidence="1">Belongs to the short-chain dehydrogenases/reductases (SDR) family.</text>
</comment>
<sequence>MDFKEFGFLILSHFIAIYYWLEAIFRFFVPRARKDVRGDIVLVTGAGSGIGQRLCIEFGKLGCEVVGWDISEVGLERTKKIMADENLESHFFCYKCDLSDRHQVYDSARKVKSDVGDVTILINNAGIVTGKKIMDCHDELMIKTMEINAISHFWTIKAFLPSMLEKDCGHIVTVASGAGLFGVPGQVDYAASKFAAVGLTDALNMELVHMKKNGVKTTTVCPYYIDTGMFDGVDTSILPIIKLDAAVELIVDAILREKVYLLMPRLLYFIYGLRGLLPAKSMLIMGKATGVLRSMDSFVGRNKSK</sequence>
<dbReference type="InterPro" id="IPR036291">
    <property type="entry name" value="NAD(P)-bd_dom_sf"/>
</dbReference>
<keyword evidence="2" id="KW-1133">Transmembrane helix</keyword>
<evidence type="ECO:0008006" key="5">
    <source>
        <dbReference type="Google" id="ProtNLM"/>
    </source>
</evidence>
<gene>
    <name evidence="3" type="ORF">CVLEPA_LOCUS1432</name>
</gene>
<comment type="caution">
    <text evidence="3">The sequence shown here is derived from an EMBL/GenBank/DDBJ whole genome shotgun (WGS) entry which is preliminary data.</text>
</comment>
<proteinExistence type="inferred from homology"/>
<feature type="transmembrane region" description="Helical" evidence="2">
    <location>
        <begin position="6"/>
        <end position="29"/>
    </location>
</feature>
<evidence type="ECO:0000313" key="4">
    <source>
        <dbReference type="Proteomes" id="UP001642483"/>
    </source>
</evidence>
<reference evidence="3 4" key="1">
    <citation type="submission" date="2024-02" db="EMBL/GenBank/DDBJ databases">
        <authorList>
            <person name="Daric V."/>
            <person name="Darras S."/>
        </authorList>
    </citation>
    <scope>NUCLEOTIDE SEQUENCE [LARGE SCALE GENOMIC DNA]</scope>
</reference>
<dbReference type="Proteomes" id="UP001642483">
    <property type="component" value="Unassembled WGS sequence"/>
</dbReference>